<name>A0ABQ9T853_PYRYE</name>
<accession>A0ABQ9T853</accession>
<dbReference type="Proteomes" id="UP000798662">
    <property type="component" value="Unassembled WGS sequence"/>
</dbReference>
<evidence type="ECO:0000313" key="2">
    <source>
        <dbReference type="EMBL" id="KAK1857372.1"/>
    </source>
</evidence>
<sequence length="175" mass="17397">MAADPPVSAAARAGRRPWGPARLHPTVAGGAGGCPAGRGLCCRVGRPERRSVAGGPAGCGTGPAPCSPPHPHSHRRRGYRRQARRPAARSGCRRGRARRPPGGGGAQLPPADARAAPGSAAGSGGATDCRCPVASGGRPCASHVGGVGQGAEPLPRRGHGFVLLRLCRGGVCRGA</sequence>
<evidence type="ECO:0000256" key="1">
    <source>
        <dbReference type="SAM" id="MobiDB-lite"/>
    </source>
</evidence>
<reference evidence="2" key="1">
    <citation type="submission" date="2019-11" db="EMBL/GenBank/DDBJ databases">
        <title>Nori genome reveals adaptations in red seaweeds to the harsh intertidal environment.</title>
        <authorList>
            <person name="Wang D."/>
            <person name="Mao Y."/>
        </authorList>
    </citation>
    <scope>NUCLEOTIDE SEQUENCE [LARGE SCALE GENOMIC DNA]</scope>
    <source>
        <tissue evidence="2">Gametophyte</tissue>
    </source>
</reference>
<feature type="compositionally biased region" description="Low complexity" evidence="1">
    <location>
        <begin position="107"/>
        <end position="119"/>
    </location>
</feature>
<feature type="region of interest" description="Disordered" evidence="1">
    <location>
        <begin position="1"/>
        <end position="30"/>
    </location>
</feature>
<feature type="compositionally biased region" description="Basic residues" evidence="1">
    <location>
        <begin position="71"/>
        <end position="99"/>
    </location>
</feature>
<proteinExistence type="predicted"/>
<feature type="compositionally biased region" description="Low complexity" evidence="1">
    <location>
        <begin position="1"/>
        <end position="22"/>
    </location>
</feature>
<keyword evidence="3" id="KW-1185">Reference proteome</keyword>
<comment type="caution">
    <text evidence="2">The sequence shown here is derived from an EMBL/GenBank/DDBJ whole genome shotgun (WGS) entry which is preliminary data.</text>
</comment>
<dbReference type="EMBL" id="WMLA01000015">
    <property type="protein sequence ID" value="KAK1857372.1"/>
    <property type="molecule type" value="Genomic_DNA"/>
</dbReference>
<organism evidence="2 3">
    <name type="scientific">Pyropia yezoensis</name>
    <name type="common">Susabi-nori</name>
    <name type="synonym">Porphyra yezoensis</name>
    <dbReference type="NCBI Taxonomy" id="2788"/>
    <lineage>
        <taxon>Eukaryota</taxon>
        <taxon>Rhodophyta</taxon>
        <taxon>Bangiophyceae</taxon>
        <taxon>Bangiales</taxon>
        <taxon>Bangiaceae</taxon>
        <taxon>Pyropia</taxon>
    </lineage>
</organism>
<evidence type="ECO:0000313" key="3">
    <source>
        <dbReference type="Proteomes" id="UP000798662"/>
    </source>
</evidence>
<protein>
    <submittedName>
        <fullName evidence="2">Uncharacterized protein</fullName>
    </submittedName>
</protein>
<gene>
    <name evidence="2" type="ORF">I4F81_012931</name>
</gene>
<feature type="region of interest" description="Disordered" evidence="1">
    <location>
        <begin position="52"/>
        <end position="119"/>
    </location>
</feature>